<name>A0A0D0B452_9AGAR</name>
<feature type="non-terminal residue" evidence="1">
    <location>
        <position position="75"/>
    </location>
</feature>
<evidence type="ECO:0000313" key="2">
    <source>
        <dbReference type="Proteomes" id="UP000053593"/>
    </source>
</evidence>
<dbReference type="HOGENOM" id="CLU_197951_0_0_1"/>
<sequence>PFHGYVERLVDALRLVYAAHQSVLPRTTRPLNSLEKKSYIKSGAVFIFNVEESGIKQWTDGVLWSQPRIVGKFLV</sequence>
<keyword evidence="2" id="KW-1185">Reference proteome</keyword>
<dbReference type="PANTHER" id="PTHR28027:SF2">
    <property type="entry name" value="TRANSCRIPTIONAL REGULATOR MIT1"/>
    <property type="match status" value="1"/>
</dbReference>
<dbReference type="Pfam" id="PF09729">
    <property type="entry name" value="Gti1_Pac2"/>
    <property type="match status" value="1"/>
</dbReference>
<dbReference type="Proteomes" id="UP000053593">
    <property type="component" value="Unassembled WGS sequence"/>
</dbReference>
<dbReference type="PANTHER" id="PTHR28027">
    <property type="entry name" value="TRANSCRIPTIONAL REGULATOR MIT1"/>
    <property type="match status" value="1"/>
</dbReference>
<protein>
    <submittedName>
        <fullName evidence="1">Uncharacterized protein</fullName>
    </submittedName>
</protein>
<dbReference type="EMBL" id="KN834787">
    <property type="protein sequence ID" value="KIK58005.1"/>
    <property type="molecule type" value="Genomic_DNA"/>
</dbReference>
<dbReference type="AlphaFoldDB" id="A0A0D0B452"/>
<evidence type="ECO:0000313" key="1">
    <source>
        <dbReference type="EMBL" id="KIK58005.1"/>
    </source>
</evidence>
<organism evidence="1 2">
    <name type="scientific">Collybiopsis luxurians FD-317 M1</name>
    <dbReference type="NCBI Taxonomy" id="944289"/>
    <lineage>
        <taxon>Eukaryota</taxon>
        <taxon>Fungi</taxon>
        <taxon>Dikarya</taxon>
        <taxon>Basidiomycota</taxon>
        <taxon>Agaricomycotina</taxon>
        <taxon>Agaricomycetes</taxon>
        <taxon>Agaricomycetidae</taxon>
        <taxon>Agaricales</taxon>
        <taxon>Marasmiineae</taxon>
        <taxon>Omphalotaceae</taxon>
        <taxon>Collybiopsis</taxon>
        <taxon>Collybiopsis luxurians</taxon>
    </lineage>
</organism>
<dbReference type="GO" id="GO:0003677">
    <property type="term" value="F:DNA binding"/>
    <property type="evidence" value="ECO:0007669"/>
    <property type="project" value="TreeGrafter"/>
</dbReference>
<feature type="non-terminal residue" evidence="1">
    <location>
        <position position="1"/>
    </location>
</feature>
<proteinExistence type="predicted"/>
<dbReference type="InterPro" id="IPR018608">
    <property type="entry name" value="Gti1/Pac2"/>
</dbReference>
<accession>A0A0D0B452</accession>
<dbReference type="OrthoDB" id="5572844at2759"/>
<reference evidence="1 2" key="1">
    <citation type="submission" date="2014-04" db="EMBL/GenBank/DDBJ databases">
        <title>Evolutionary Origins and Diversification of the Mycorrhizal Mutualists.</title>
        <authorList>
            <consortium name="DOE Joint Genome Institute"/>
            <consortium name="Mycorrhizal Genomics Consortium"/>
            <person name="Kohler A."/>
            <person name="Kuo A."/>
            <person name="Nagy L.G."/>
            <person name="Floudas D."/>
            <person name="Copeland A."/>
            <person name="Barry K.W."/>
            <person name="Cichocki N."/>
            <person name="Veneault-Fourrey C."/>
            <person name="LaButti K."/>
            <person name="Lindquist E.A."/>
            <person name="Lipzen A."/>
            <person name="Lundell T."/>
            <person name="Morin E."/>
            <person name="Murat C."/>
            <person name="Riley R."/>
            <person name="Ohm R."/>
            <person name="Sun H."/>
            <person name="Tunlid A."/>
            <person name="Henrissat B."/>
            <person name="Grigoriev I.V."/>
            <person name="Hibbett D.S."/>
            <person name="Martin F."/>
        </authorList>
    </citation>
    <scope>NUCLEOTIDE SEQUENCE [LARGE SCALE GENOMIC DNA]</scope>
    <source>
        <strain evidence="1 2">FD-317 M1</strain>
    </source>
</reference>
<gene>
    <name evidence="1" type="ORF">GYMLUDRAFT_130960</name>
</gene>